<dbReference type="Pfam" id="PF07690">
    <property type="entry name" value="MFS_1"/>
    <property type="match status" value="1"/>
</dbReference>
<dbReference type="AlphaFoldDB" id="A0A0M3IKY4"/>
<evidence type="ECO:0000256" key="4">
    <source>
        <dbReference type="ARBA" id="ARBA00022989"/>
    </source>
</evidence>
<evidence type="ECO:0000256" key="3">
    <source>
        <dbReference type="ARBA" id="ARBA00022692"/>
    </source>
</evidence>
<dbReference type="InterPro" id="IPR020846">
    <property type="entry name" value="MFS_dom"/>
</dbReference>
<name>A0A0M3IKY4_ASCLU</name>
<feature type="transmembrane region" description="Helical" evidence="6">
    <location>
        <begin position="353"/>
        <end position="373"/>
    </location>
</feature>
<feature type="transmembrane region" description="Helical" evidence="6">
    <location>
        <begin position="131"/>
        <end position="155"/>
    </location>
</feature>
<proteinExistence type="predicted"/>
<reference evidence="9" key="1">
    <citation type="submission" date="2017-02" db="UniProtKB">
        <authorList>
            <consortium name="WormBaseParasite"/>
        </authorList>
    </citation>
    <scope>IDENTIFICATION</scope>
</reference>
<feature type="transmembrane region" description="Helical" evidence="6">
    <location>
        <begin position="110"/>
        <end position="125"/>
    </location>
</feature>
<feature type="transmembrane region" description="Helical" evidence="6">
    <location>
        <begin position="403"/>
        <end position="425"/>
    </location>
</feature>
<evidence type="ECO:0000256" key="1">
    <source>
        <dbReference type="ARBA" id="ARBA00004141"/>
    </source>
</evidence>
<dbReference type="PANTHER" id="PTHR23504">
    <property type="entry name" value="MAJOR FACILITATOR SUPERFAMILY DOMAIN-CONTAINING PROTEIN 10"/>
    <property type="match status" value="1"/>
</dbReference>
<evidence type="ECO:0000313" key="8">
    <source>
        <dbReference type="Proteomes" id="UP000036681"/>
    </source>
</evidence>
<protein>
    <submittedName>
        <fullName evidence="9">MFS domain-containing protein</fullName>
    </submittedName>
</protein>
<dbReference type="SUPFAM" id="SSF103473">
    <property type="entry name" value="MFS general substrate transporter"/>
    <property type="match status" value="1"/>
</dbReference>
<keyword evidence="2" id="KW-0813">Transport</keyword>
<keyword evidence="3 6" id="KW-0812">Transmembrane</keyword>
<feature type="domain" description="Major facilitator superfamily (MFS) profile" evidence="7">
    <location>
        <begin position="13"/>
        <end position="434"/>
    </location>
</feature>
<feature type="transmembrane region" description="Helical" evidence="6">
    <location>
        <begin position="167"/>
        <end position="189"/>
    </location>
</feature>
<organism evidence="8 9">
    <name type="scientific">Ascaris lumbricoides</name>
    <name type="common">Giant roundworm</name>
    <dbReference type="NCBI Taxonomy" id="6252"/>
    <lineage>
        <taxon>Eukaryota</taxon>
        <taxon>Metazoa</taxon>
        <taxon>Ecdysozoa</taxon>
        <taxon>Nematoda</taxon>
        <taxon>Chromadorea</taxon>
        <taxon>Rhabditida</taxon>
        <taxon>Spirurina</taxon>
        <taxon>Ascaridomorpha</taxon>
        <taxon>Ascaridoidea</taxon>
        <taxon>Ascarididae</taxon>
        <taxon>Ascaris</taxon>
    </lineage>
</organism>
<dbReference type="PROSITE" id="PS00216">
    <property type="entry name" value="SUGAR_TRANSPORT_1"/>
    <property type="match status" value="1"/>
</dbReference>
<evidence type="ECO:0000256" key="2">
    <source>
        <dbReference type="ARBA" id="ARBA00022448"/>
    </source>
</evidence>
<keyword evidence="4 6" id="KW-1133">Transmembrane helix</keyword>
<feature type="transmembrane region" description="Helical" evidence="6">
    <location>
        <begin position="201"/>
        <end position="225"/>
    </location>
</feature>
<dbReference type="PROSITE" id="PS50850">
    <property type="entry name" value="MFS"/>
    <property type="match status" value="1"/>
</dbReference>
<evidence type="ECO:0000256" key="5">
    <source>
        <dbReference type="ARBA" id="ARBA00023136"/>
    </source>
</evidence>
<dbReference type="WBParaSite" id="ALUE_0001941201-mRNA-1">
    <property type="protein sequence ID" value="ALUE_0001941201-mRNA-1"/>
    <property type="gene ID" value="ALUE_0001941201"/>
</dbReference>
<feature type="transmembrane region" description="Helical" evidence="6">
    <location>
        <begin position="321"/>
        <end position="341"/>
    </location>
</feature>
<evidence type="ECO:0000259" key="7">
    <source>
        <dbReference type="PROSITE" id="PS50850"/>
    </source>
</evidence>
<dbReference type="InterPro" id="IPR036259">
    <property type="entry name" value="MFS_trans_sf"/>
</dbReference>
<dbReference type="GO" id="GO:0022857">
    <property type="term" value="F:transmembrane transporter activity"/>
    <property type="evidence" value="ECO:0007669"/>
    <property type="project" value="InterPro"/>
</dbReference>
<feature type="transmembrane region" description="Helical" evidence="6">
    <location>
        <begin position="296"/>
        <end position="315"/>
    </location>
</feature>
<keyword evidence="5 6" id="KW-0472">Membrane</keyword>
<dbReference type="PANTHER" id="PTHR23504:SF31">
    <property type="entry name" value="MAJOR FACILITATOR SUPERFAMILY DOMAIN-CONTAINING PROTEIN 10"/>
    <property type="match status" value="1"/>
</dbReference>
<feature type="transmembrane region" description="Helical" evidence="6">
    <location>
        <begin position="77"/>
        <end position="98"/>
    </location>
</feature>
<feature type="transmembrane region" description="Helical" evidence="6">
    <location>
        <begin position="446"/>
        <end position="462"/>
    </location>
</feature>
<comment type="subcellular location">
    <subcellularLocation>
        <location evidence="1">Membrane</location>
        <topology evidence="1">Multi-pass membrane protein</topology>
    </subcellularLocation>
</comment>
<dbReference type="Proteomes" id="UP000036681">
    <property type="component" value="Unplaced"/>
</dbReference>
<evidence type="ECO:0000256" key="6">
    <source>
        <dbReference type="SAM" id="Phobius"/>
    </source>
</evidence>
<dbReference type="Gene3D" id="1.20.1250.20">
    <property type="entry name" value="MFS general substrate transporter like domains"/>
    <property type="match status" value="1"/>
</dbReference>
<dbReference type="InterPro" id="IPR005829">
    <property type="entry name" value="Sugar_transporter_CS"/>
</dbReference>
<feature type="transmembrane region" description="Helical" evidence="6">
    <location>
        <begin position="15"/>
        <end position="35"/>
    </location>
</feature>
<dbReference type="GO" id="GO:0031526">
    <property type="term" value="C:brush border membrane"/>
    <property type="evidence" value="ECO:0007669"/>
    <property type="project" value="TreeGrafter"/>
</dbReference>
<dbReference type="InterPro" id="IPR011701">
    <property type="entry name" value="MFS"/>
</dbReference>
<keyword evidence="8" id="KW-1185">Reference proteome</keyword>
<accession>A0A0M3IKY4</accession>
<evidence type="ECO:0000313" key="9">
    <source>
        <dbReference type="WBParaSite" id="ALUE_0001941201-mRNA-1"/>
    </source>
</evidence>
<sequence>MSVTNGIQKPTRTTFILISALLFDLFAFTCILPLFPSIIDFYAKQQHRDQLYNIFETTTKIFQDAIGAPHSKRFNSVFFGGILGSLFSALQFLSSPLLGALSDVYGRKPLLLLSIFGSLLSYFIWSQASTFSIFVLSRIIGGLSRASISIATAIISDIYPEEQIGKGMALIGIAFSIGFIIGPMFGAYFSHSSRIFTTDDHLYNTAANFALLLTLIEIFVILLFMSETLNPLKRKATVTDVWNNCAVYVKPSALFRFCAVSNTIAKRGSGCSDSPNLNSSGKFPKLRMISMQQGKMYLFTGILMMLLQGGLVRRIPAEKLHQIVLFAIAFIIPAFITIAFAETQIVFYGGLTLYAVASAIVVPCLTSCVSNLASAHSKGATIGVFRCLGALARALGPLFASTLFWLIGPTICYTIGGIALIVPFVMVKNIDANRADVKFKKIEINIKMKIIGVIYIMILYFGEINPTNDNEFPSIEFPSVDDIDEDDIETTTIIDSTKSEDMLNMPPPLLNIESTSTAVSFSTSLPDYEDSQTSYIFSTQSSISTSAPFPTPISSFDILMRKAKKFADEYLSKGQQHELHIAVVNARATGADRDEIRRVVLRFLNSALTTQQKKHISARKEELNYEFSDEAVLRSQ</sequence>